<dbReference type="OrthoDB" id="96683at2157"/>
<dbReference type="AlphaFoldDB" id="A0A4Y5SLR6"/>
<proteinExistence type="predicted"/>
<accession>A0A4Y5SLR6</accession>
<dbReference type="RefSeq" id="WP_139680375.1">
    <property type="nucleotide sequence ID" value="NZ_CP040846.1"/>
</dbReference>
<evidence type="ECO:0000313" key="2">
    <source>
        <dbReference type="EMBL" id="QDA31021.1"/>
    </source>
</evidence>
<dbReference type="EMBL" id="CP040846">
    <property type="protein sequence ID" value="QDA31021.1"/>
    <property type="molecule type" value="Genomic_DNA"/>
</dbReference>
<evidence type="ECO:0000313" key="3">
    <source>
        <dbReference type="Proteomes" id="UP000306007"/>
    </source>
</evidence>
<dbReference type="KEGG" id="tic:FH039_04585"/>
<keyword evidence="3" id="KW-1185">Reference proteome</keyword>
<feature type="region of interest" description="Disordered" evidence="1">
    <location>
        <begin position="227"/>
        <end position="252"/>
    </location>
</feature>
<name>A0A4Y5SLR6_9EURY</name>
<evidence type="ECO:0000256" key="1">
    <source>
        <dbReference type="SAM" id="MobiDB-lite"/>
    </source>
</evidence>
<dbReference type="Proteomes" id="UP000306007">
    <property type="component" value="Chromosome"/>
</dbReference>
<gene>
    <name evidence="2" type="ORF">FH039_04585</name>
</gene>
<protein>
    <submittedName>
        <fullName evidence="2">Uncharacterized protein</fullName>
    </submittedName>
</protein>
<sequence>MALIRKFIALLAVILSILVLTQTVSADCSAYEVYLVWGVYLTNGWLLIVVQHDSYTCEMIAGEWESRLDFANSLQEYYVLTDGERAFLLGGYGPSLMNTTPVGMINGTFYVLRVEKSTEPYKNLTVAIDGEPKNFTLIKNVTVREIYRFEGNCLEKVSECTITAYPNGTVTKRCNGAQLNVWAFKLPSTQTHGSYVEARDGKGNIHFGGKGLHRHASREYKRLKAQSNGFQGEKRNCGDQQEGGATSRWRGS</sequence>
<reference evidence="2 3" key="1">
    <citation type="submission" date="2019-06" db="EMBL/GenBank/DDBJ databases">
        <title>Thermococcus indicus sp. nov., a Fe(III)-reducing hyperthermophilic archaeon isolated from the Onnuri vent field of the Central Indian Ocean ridge.</title>
        <authorList>
            <person name="Lim J.K."/>
            <person name="Kim Y.J."/>
            <person name="Kwon K.K."/>
        </authorList>
    </citation>
    <scope>NUCLEOTIDE SEQUENCE [LARGE SCALE GENOMIC DNA]</scope>
    <source>
        <strain evidence="2 3">IOH1</strain>
    </source>
</reference>
<dbReference type="GeneID" id="40474435"/>
<organism evidence="2 3">
    <name type="scientific">Thermococcus indicus</name>
    <dbReference type="NCBI Taxonomy" id="2586643"/>
    <lineage>
        <taxon>Archaea</taxon>
        <taxon>Methanobacteriati</taxon>
        <taxon>Methanobacteriota</taxon>
        <taxon>Thermococci</taxon>
        <taxon>Thermococcales</taxon>
        <taxon>Thermococcaceae</taxon>
        <taxon>Thermococcus</taxon>
    </lineage>
</organism>